<evidence type="ECO:0000259" key="12">
    <source>
        <dbReference type="PROSITE" id="PS50110"/>
    </source>
</evidence>
<dbReference type="PANTHER" id="PTHR42713:SF3">
    <property type="entry name" value="TRANSCRIPTIONAL REGULATORY PROTEIN HPTR"/>
    <property type="match status" value="1"/>
</dbReference>
<dbReference type="SMART" id="SM00342">
    <property type="entry name" value="HTH_ARAC"/>
    <property type="match status" value="1"/>
</dbReference>
<dbReference type="Gene3D" id="1.10.10.60">
    <property type="entry name" value="Homeodomain-like"/>
    <property type="match status" value="2"/>
</dbReference>
<comment type="subcellular location">
    <subcellularLocation>
        <location evidence="1">Cytoplasm</location>
    </subcellularLocation>
</comment>
<dbReference type="Pfam" id="PF00072">
    <property type="entry name" value="Response_reg"/>
    <property type="match status" value="1"/>
</dbReference>
<dbReference type="Proteomes" id="UP000596035">
    <property type="component" value="Chromosome"/>
</dbReference>
<proteinExistence type="predicted"/>
<accession>A0A1Z2XQ02</accession>
<reference evidence="15" key="2">
    <citation type="submission" date="2017-05" db="EMBL/GenBank/DDBJ databases">
        <title>Improved OligoMM genomes.</title>
        <authorList>
            <person name="Garzetti D."/>
        </authorList>
    </citation>
    <scope>NUCLEOTIDE SEQUENCE [LARGE SCALE GENOMIC DNA]</scope>
    <source>
        <strain evidence="15">KB18</strain>
    </source>
</reference>
<dbReference type="Gene3D" id="3.40.50.2300">
    <property type="match status" value="1"/>
</dbReference>
<dbReference type="InterPro" id="IPR011006">
    <property type="entry name" value="CheY-like_superfamily"/>
</dbReference>
<feature type="domain" description="HTH araC/xylS-type" evidence="11">
    <location>
        <begin position="246"/>
        <end position="344"/>
    </location>
</feature>
<evidence type="ECO:0000256" key="2">
    <source>
        <dbReference type="ARBA" id="ARBA00018672"/>
    </source>
</evidence>
<feature type="modified residue" description="4-aspartylphosphate" evidence="10">
    <location>
        <position position="55"/>
    </location>
</feature>
<keyword evidence="8" id="KW-0804">Transcription</keyword>
<keyword evidence="6" id="KW-0805">Transcription regulation</keyword>
<feature type="domain" description="Response regulatory" evidence="12">
    <location>
        <begin position="3"/>
        <end position="121"/>
    </location>
</feature>
<evidence type="ECO:0000259" key="11">
    <source>
        <dbReference type="PROSITE" id="PS01124"/>
    </source>
</evidence>
<dbReference type="PROSITE" id="PS01124">
    <property type="entry name" value="HTH_ARAC_FAMILY_2"/>
    <property type="match status" value="1"/>
</dbReference>
<dbReference type="InterPro" id="IPR020449">
    <property type="entry name" value="Tscrpt_reg_AraC-type_HTH"/>
</dbReference>
<name>A0A1Z2XQ02_9FIRM</name>
<dbReference type="InterPro" id="IPR001789">
    <property type="entry name" value="Sig_transdc_resp-reg_receiver"/>
</dbReference>
<dbReference type="PRINTS" id="PR00032">
    <property type="entry name" value="HTHARAC"/>
</dbReference>
<evidence type="ECO:0000256" key="1">
    <source>
        <dbReference type="ARBA" id="ARBA00004496"/>
    </source>
</evidence>
<gene>
    <name evidence="13" type="ORF">ADH66_07595</name>
    <name evidence="14" type="ORF">I5Q82_17645</name>
</gene>
<evidence type="ECO:0000256" key="7">
    <source>
        <dbReference type="ARBA" id="ARBA00023125"/>
    </source>
</evidence>
<evidence type="ECO:0000256" key="3">
    <source>
        <dbReference type="ARBA" id="ARBA00022490"/>
    </source>
</evidence>
<dbReference type="SUPFAM" id="SSF52172">
    <property type="entry name" value="CheY-like"/>
    <property type="match status" value="1"/>
</dbReference>
<dbReference type="AlphaFoldDB" id="A0A1Z2XQ02"/>
<dbReference type="PANTHER" id="PTHR42713">
    <property type="entry name" value="HISTIDINE KINASE-RELATED"/>
    <property type="match status" value="1"/>
</dbReference>
<keyword evidence="5" id="KW-0902">Two-component regulatory system</keyword>
<dbReference type="KEGG" id="amur:ADH66_07595"/>
<dbReference type="InterPro" id="IPR018062">
    <property type="entry name" value="HTH_AraC-typ_CS"/>
</dbReference>
<protein>
    <recommendedName>
        <fullName evidence="2">Stage 0 sporulation protein A homolog</fullName>
    </recommendedName>
</protein>
<dbReference type="RefSeq" id="WP_066533846.1">
    <property type="nucleotide sequence ID" value="NZ_CP021422.1"/>
</dbReference>
<evidence type="ECO:0000313" key="14">
    <source>
        <dbReference type="EMBL" id="QQR29820.1"/>
    </source>
</evidence>
<dbReference type="GO" id="GO:0000160">
    <property type="term" value="P:phosphorelay signal transduction system"/>
    <property type="evidence" value="ECO:0007669"/>
    <property type="project" value="UniProtKB-KW"/>
</dbReference>
<organism evidence="14 16">
    <name type="scientific">Acutalibacter muris</name>
    <dbReference type="NCBI Taxonomy" id="1796620"/>
    <lineage>
        <taxon>Bacteria</taxon>
        <taxon>Bacillati</taxon>
        <taxon>Bacillota</taxon>
        <taxon>Clostridia</taxon>
        <taxon>Eubacteriales</taxon>
        <taxon>Acutalibacteraceae</taxon>
        <taxon>Acutalibacter</taxon>
    </lineage>
</organism>
<evidence type="ECO:0000256" key="6">
    <source>
        <dbReference type="ARBA" id="ARBA00023015"/>
    </source>
</evidence>
<comment type="function">
    <text evidence="9">May play the central regulatory role in sporulation. It may be an element of the effector pathway responsible for the activation of sporulation genes in response to nutritional stress. Spo0A may act in concert with spo0H (a sigma factor) to control the expression of some genes that are critical to the sporulation process.</text>
</comment>
<dbReference type="Pfam" id="PF12833">
    <property type="entry name" value="HTH_18"/>
    <property type="match status" value="1"/>
</dbReference>
<evidence type="ECO:0000313" key="13">
    <source>
        <dbReference type="EMBL" id="ASB40538.1"/>
    </source>
</evidence>
<keyword evidence="3" id="KW-0963">Cytoplasm</keyword>
<evidence type="ECO:0000313" key="16">
    <source>
        <dbReference type="Proteomes" id="UP000596035"/>
    </source>
</evidence>
<evidence type="ECO:0000256" key="4">
    <source>
        <dbReference type="ARBA" id="ARBA00022553"/>
    </source>
</evidence>
<dbReference type="GO" id="GO:0043565">
    <property type="term" value="F:sequence-specific DNA binding"/>
    <property type="evidence" value="ECO:0007669"/>
    <property type="project" value="InterPro"/>
</dbReference>
<dbReference type="SUPFAM" id="SSF46689">
    <property type="entry name" value="Homeodomain-like"/>
    <property type="match status" value="2"/>
</dbReference>
<dbReference type="InterPro" id="IPR018060">
    <property type="entry name" value="HTH_AraC"/>
</dbReference>
<evidence type="ECO:0000256" key="10">
    <source>
        <dbReference type="PROSITE-ProRule" id="PRU00169"/>
    </source>
</evidence>
<sequence>MYRVILVDDEPWALTGLEEILDWEKYGFTICARCTSATQALEEIARQKPDVVCTDIRMPRLSGIELISQVRSQPEQDVEFIIISAYSDFEVARKAINYGAAGYILKPLEQSEVSATVLRLKERLDRKRTNGPVALDLGDSKSVLTAAAGLPSSPGGERQCFIIVTEKARPHSWEPPREWAPIPIELAGVDRSIWFCITEPQALKGLTGRVGWSLPRQSAQELPDMLHEALAAFNGGFTYSPHPITAGVQAYLGENFAQNISLGRLATHFFLSETYLCELFKKHTGCTVLNFLIQIRLSNACLLLEESHMSIKEIAAAVGFNDYSYFGRIFRRKIGRTPDQFRSGGQG</sequence>
<dbReference type="PROSITE" id="PS00041">
    <property type="entry name" value="HTH_ARAC_FAMILY_1"/>
    <property type="match status" value="1"/>
</dbReference>
<evidence type="ECO:0000256" key="8">
    <source>
        <dbReference type="ARBA" id="ARBA00023163"/>
    </source>
</evidence>
<keyword evidence="7 13" id="KW-0238">DNA-binding</keyword>
<dbReference type="EMBL" id="CP021422">
    <property type="protein sequence ID" value="ASB40538.1"/>
    <property type="molecule type" value="Genomic_DNA"/>
</dbReference>
<dbReference type="PROSITE" id="PS50110">
    <property type="entry name" value="RESPONSE_REGULATORY"/>
    <property type="match status" value="1"/>
</dbReference>
<dbReference type="InterPro" id="IPR009057">
    <property type="entry name" value="Homeodomain-like_sf"/>
</dbReference>
<evidence type="ECO:0000256" key="5">
    <source>
        <dbReference type="ARBA" id="ARBA00023012"/>
    </source>
</evidence>
<keyword evidence="15" id="KW-1185">Reference proteome</keyword>
<evidence type="ECO:0000313" key="15">
    <source>
        <dbReference type="Proteomes" id="UP000196710"/>
    </source>
</evidence>
<dbReference type="Proteomes" id="UP000196710">
    <property type="component" value="Chromosome"/>
</dbReference>
<reference evidence="13" key="1">
    <citation type="journal article" date="2017" name="Genome Announc.">
        <title>High-Quality Whole-Genome Sequences of the Oligo-Mouse-Microbiota Bacterial Community.</title>
        <authorList>
            <person name="Garzetti D."/>
            <person name="Brugiroux S."/>
            <person name="Bunk B."/>
            <person name="Pukall R."/>
            <person name="McCoy K.D."/>
            <person name="Macpherson A.J."/>
            <person name="Stecher B."/>
        </authorList>
    </citation>
    <scope>NUCLEOTIDE SEQUENCE</scope>
    <source>
        <strain evidence="13">KB18</strain>
    </source>
</reference>
<dbReference type="CDD" id="cd17536">
    <property type="entry name" value="REC_YesN-like"/>
    <property type="match status" value="1"/>
</dbReference>
<dbReference type="InterPro" id="IPR051552">
    <property type="entry name" value="HptR"/>
</dbReference>
<reference evidence="14 16" key="3">
    <citation type="submission" date="2020-11" db="EMBL/GenBank/DDBJ databases">
        <title>Closed and high quality bacterial genomes of the OMM12 community.</title>
        <authorList>
            <person name="Marbouty M."/>
            <person name="Lamy-Besnier Q."/>
            <person name="Debarbieux L."/>
            <person name="Koszul R."/>
        </authorList>
    </citation>
    <scope>NUCLEOTIDE SEQUENCE [LARGE SCALE GENOMIC DNA]</scope>
    <source>
        <strain evidence="14 16">KB18</strain>
    </source>
</reference>
<evidence type="ECO:0000256" key="9">
    <source>
        <dbReference type="ARBA" id="ARBA00024867"/>
    </source>
</evidence>
<dbReference type="GO" id="GO:0005737">
    <property type="term" value="C:cytoplasm"/>
    <property type="evidence" value="ECO:0007669"/>
    <property type="project" value="UniProtKB-SubCell"/>
</dbReference>
<dbReference type="EMBL" id="CP065321">
    <property type="protein sequence ID" value="QQR29820.1"/>
    <property type="molecule type" value="Genomic_DNA"/>
</dbReference>
<dbReference type="SMART" id="SM00448">
    <property type="entry name" value="REC"/>
    <property type="match status" value="1"/>
</dbReference>
<keyword evidence="4 10" id="KW-0597">Phosphoprotein</keyword>
<dbReference type="GO" id="GO:0003700">
    <property type="term" value="F:DNA-binding transcription factor activity"/>
    <property type="evidence" value="ECO:0007669"/>
    <property type="project" value="InterPro"/>
</dbReference>